<reference evidence="1 2" key="1">
    <citation type="submission" date="2018-01" db="EMBL/GenBank/DDBJ databases">
        <title>Whole genome analyses suggest that Burkholderia sensu lato contains two further novel genera in the rhizoxinica-symbiotica group Mycetohabitans gen. nov., and Trinickia gen. nov.: implications for the evolution of diazotrophy and nodulation in the Burkholderiaceae.</title>
        <authorList>
            <person name="Estrada-de los Santos P."/>
            <person name="Palmer M."/>
            <person name="Chavez-Ramirez B."/>
            <person name="Beukes C."/>
            <person name="Steenkamp E.T."/>
            <person name="Hirsch A.M."/>
            <person name="Manyaka P."/>
            <person name="Maluk M."/>
            <person name="Lafos M."/>
            <person name="Crook M."/>
            <person name="Gross E."/>
            <person name="Simon M.F."/>
            <person name="Bueno dos Reis Junior F."/>
            <person name="Poole P.S."/>
            <person name="Venter S.N."/>
            <person name="James E.K."/>
        </authorList>
    </citation>
    <scope>NUCLEOTIDE SEQUENCE [LARGE SCALE GENOMIC DNA]</scope>
    <source>
        <strain evidence="1 2">GP25-8</strain>
    </source>
</reference>
<comment type="caution">
    <text evidence="1">The sequence shown here is derived from an EMBL/GenBank/DDBJ whole genome shotgun (WGS) entry which is preliminary data.</text>
</comment>
<protein>
    <recommendedName>
        <fullName evidence="3">DNA-binding protein</fullName>
    </recommendedName>
</protein>
<evidence type="ECO:0008006" key="3">
    <source>
        <dbReference type="Google" id="ProtNLM"/>
    </source>
</evidence>
<evidence type="ECO:0000313" key="2">
    <source>
        <dbReference type="Proteomes" id="UP000235347"/>
    </source>
</evidence>
<keyword evidence="2" id="KW-1185">Reference proteome</keyword>
<evidence type="ECO:0000313" key="1">
    <source>
        <dbReference type="EMBL" id="PMS19267.1"/>
    </source>
</evidence>
<proteinExistence type="predicted"/>
<dbReference type="RefSeq" id="WP_102611915.1">
    <property type="nucleotide sequence ID" value="NZ_CADIKD010000002.1"/>
</dbReference>
<dbReference type="AlphaFoldDB" id="A0A2N7VQ61"/>
<accession>A0A2N7VQ61</accession>
<gene>
    <name evidence="1" type="ORF">C0Z19_21795</name>
</gene>
<organism evidence="1 2">
    <name type="scientific">Trinickia soli</name>
    <dbReference type="NCBI Taxonomy" id="380675"/>
    <lineage>
        <taxon>Bacteria</taxon>
        <taxon>Pseudomonadati</taxon>
        <taxon>Pseudomonadota</taxon>
        <taxon>Betaproteobacteria</taxon>
        <taxon>Burkholderiales</taxon>
        <taxon>Burkholderiaceae</taxon>
        <taxon>Trinickia</taxon>
    </lineage>
</organism>
<dbReference type="Proteomes" id="UP000235347">
    <property type="component" value="Unassembled WGS sequence"/>
</dbReference>
<sequence>MQLALFSELVDKRVLIGREQAAELLNLSVNGLIGRTRMKNYRPRPIRQGRRVLYDLDEVMEVKRVMEWLRGREK</sequence>
<dbReference type="EMBL" id="PNYB01000022">
    <property type="protein sequence ID" value="PMS19267.1"/>
    <property type="molecule type" value="Genomic_DNA"/>
</dbReference>
<name>A0A2N7VQ61_9BURK</name>